<organism evidence="7 8">
    <name type="scientific">Spectribacter acetivorans</name>
    <dbReference type="NCBI Taxonomy" id="3075603"/>
    <lineage>
        <taxon>Bacteria</taxon>
        <taxon>Pseudomonadati</taxon>
        <taxon>Pseudomonadota</taxon>
        <taxon>Gammaproteobacteria</taxon>
        <taxon>Salinisphaerales</taxon>
        <taxon>Salinisphaeraceae</taxon>
        <taxon>Spectribacter</taxon>
    </lineage>
</organism>
<dbReference type="PANTHER" id="PTHR34858:SF1">
    <property type="entry name" value="CYSO-CYSTEINE PEPTIDASE"/>
    <property type="match status" value="1"/>
</dbReference>
<sequence>MTSDELLMPRPLATKLLFEAQKVPDAEVCGLVGGVDGHPVSVNPVPNVSDDPSRRFVMDSQAQIDAMRNIRERGESLLAVYHSHPATPPEPSARDLDELGYPDALLLIISLNIKGVLEMRGWRAEAGGVREVVLKVMD</sequence>
<evidence type="ECO:0000256" key="5">
    <source>
        <dbReference type="ARBA" id="ARBA00023049"/>
    </source>
</evidence>
<dbReference type="PROSITE" id="PS50249">
    <property type="entry name" value="MPN"/>
    <property type="match status" value="1"/>
</dbReference>
<dbReference type="SMART" id="SM00232">
    <property type="entry name" value="JAB_MPN"/>
    <property type="match status" value="1"/>
</dbReference>
<name>A0ABU3BA96_9GAMM</name>
<dbReference type="SUPFAM" id="SSF102712">
    <property type="entry name" value="JAB1/MPN domain"/>
    <property type="match status" value="1"/>
</dbReference>
<evidence type="ECO:0000256" key="1">
    <source>
        <dbReference type="ARBA" id="ARBA00022670"/>
    </source>
</evidence>
<keyword evidence="1" id="KW-0645">Protease</keyword>
<evidence type="ECO:0000259" key="6">
    <source>
        <dbReference type="PROSITE" id="PS50249"/>
    </source>
</evidence>
<gene>
    <name evidence="7" type="ORF">RM531_13055</name>
</gene>
<keyword evidence="4" id="KW-0862">Zinc</keyword>
<proteinExistence type="predicted"/>
<evidence type="ECO:0000313" key="7">
    <source>
        <dbReference type="EMBL" id="MDT0619401.1"/>
    </source>
</evidence>
<dbReference type="InterPro" id="IPR028090">
    <property type="entry name" value="JAB_dom_prok"/>
</dbReference>
<keyword evidence="3" id="KW-0378">Hydrolase</keyword>
<evidence type="ECO:0000256" key="2">
    <source>
        <dbReference type="ARBA" id="ARBA00022723"/>
    </source>
</evidence>
<dbReference type="InterPro" id="IPR051929">
    <property type="entry name" value="VirAsm_ModProt"/>
</dbReference>
<dbReference type="PANTHER" id="PTHR34858">
    <property type="entry name" value="CYSO-CYSTEINE PEPTIDASE"/>
    <property type="match status" value="1"/>
</dbReference>
<dbReference type="CDD" id="cd08070">
    <property type="entry name" value="MPN_like"/>
    <property type="match status" value="1"/>
</dbReference>
<feature type="domain" description="MPN" evidence="6">
    <location>
        <begin position="6"/>
        <end position="128"/>
    </location>
</feature>
<accession>A0ABU3BA96</accession>
<evidence type="ECO:0000256" key="3">
    <source>
        <dbReference type="ARBA" id="ARBA00022801"/>
    </source>
</evidence>
<dbReference type="Gene3D" id="3.40.140.10">
    <property type="entry name" value="Cytidine Deaminase, domain 2"/>
    <property type="match status" value="1"/>
</dbReference>
<protein>
    <submittedName>
        <fullName evidence="7">M67 family metallopeptidase</fullName>
    </submittedName>
</protein>
<dbReference type="InterPro" id="IPR037518">
    <property type="entry name" value="MPN"/>
</dbReference>
<evidence type="ECO:0000313" key="8">
    <source>
        <dbReference type="Proteomes" id="UP001259982"/>
    </source>
</evidence>
<dbReference type="EMBL" id="JAVRHY010000014">
    <property type="protein sequence ID" value="MDT0619401.1"/>
    <property type="molecule type" value="Genomic_DNA"/>
</dbReference>
<keyword evidence="5" id="KW-0482">Metalloprotease</keyword>
<keyword evidence="2" id="KW-0479">Metal-binding</keyword>
<dbReference type="Pfam" id="PF14464">
    <property type="entry name" value="Prok-JAB"/>
    <property type="match status" value="1"/>
</dbReference>
<comment type="caution">
    <text evidence="7">The sequence shown here is derived from an EMBL/GenBank/DDBJ whole genome shotgun (WGS) entry which is preliminary data.</text>
</comment>
<keyword evidence="8" id="KW-1185">Reference proteome</keyword>
<dbReference type="InterPro" id="IPR000555">
    <property type="entry name" value="JAMM/MPN+_dom"/>
</dbReference>
<dbReference type="Proteomes" id="UP001259982">
    <property type="component" value="Unassembled WGS sequence"/>
</dbReference>
<reference evidence="7 8" key="1">
    <citation type="submission" date="2023-09" db="EMBL/GenBank/DDBJ databases">
        <authorList>
            <person name="Rey-Velasco X."/>
        </authorList>
    </citation>
    <scope>NUCLEOTIDE SEQUENCE [LARGE SCALE GENOMIC DNA]</scope>
    <source>
        <strain evidence="7 8">P385</strain>
    </source>
</reference>
<evidence type="ECO:0000256" key="4">
    <source>
        <dbReference type="ARBA" id="ARBA00022833"/>
    </source>
</evidence>
<dbReference type="RefSeq" id="WP_311659816.1">
    <property type="nucleotide sequence ID" value="NZ_JAVRHY010000014.1"/>
</dbReference>